<dbReference type="AlphaFoldDB" id="A0A3B1C496"/>
<dbReference type="SUPFAM" id="SSF49785">
    <property type="entry name" value="Galactose-binding domain-like"/>
    <property type="match status" value="1"/>
</dbReference>
<evidence type="ECO:0000256" key="1">
    <source>
        <dbReference type="SAM" id="Phobius"/>
    </source>
</evidence>
<keyword evidence="1" id="KW-0812">Transmembrane</keyword>
<feature type="transmembrane region" description="Helical" evidence="1">
    <location>
        <begin position="305"/>
        <end position="324"/>
    </location>
</feature>
<feature type="non-terminal residue" evidence="2">
    <location>
        <position position="1"/>
    </location>
</feature>
<feature type="transmembrane region" description="Helical" evidence="1">
    <location>
        <begin position="275"/>
        <end position="293"/>
    </location>
</feature>
<keyword evidence="1" id="KW-1133">Transmembrane helix</keyword>
<feature type="transmembrane region" description="Helical" evidence="1">
    <location>
        <begin position="134"/>
        <end position="162"/>
    </location>
</feature>
<protein>
    <submittedName>
        <fullName evidence="2">Uncharacterized protein</fullName>
    </submittedName>
</protein>
<feature type="transmembrane region" description="Helical" evidence="1">
    <location>
        <begin position="47"/>
        <end position="68"/>
    </location>
</feature>
<dbReference type="EMBL" id="UOGA01000156">
    <property type="protein sequence ID" value="VAX19413.1"/>
    <property type="molecule type" value="Genomic_DNA"/>
</dbReference>
<organism evidence="2">
    <name type="scientific">hydrothermal vent metagenome</name>
    <dbReference type="NCBI Taxonomy" id="652676"/>
    <lineage>
        <taxon>unclassified sequences</taxon>
        <taxon>metagenomes</taxon>
        <taxon>ecological metagenomes</taxon>
    </lineage>
</organism>
<feature type="transmembrane region" description="Helical" evidence="1">
    <location>
        <begin position="233"/>
        <end position="255"/>
    </location>
</feature>
<keyword evidence="1" id="KW-0472">Membrane</keyword>
<accession>A0A3B1C496</accession>
<dbReference type="InterPro" id="IPR008979">
    <property type="entry name" value="Galactose-bd-like_sf"/>
</dbReference>
<dbReference type="Gene3D" id="2.60.120.260">
    <property type="entry name" value="Galactose-binding domain-like"/>
    <property type="match status" value="1"/>
</dbReference>
<gene>
    <name evidence="2" type="ORF">MNBD_NITROSPINAE04-2208</name>
</gene>
<evidence type="ECO:0000313" key="2">
    <source>
        <dbReference type="EMBL" id="VAX19413.1"/>
    </source>
</evidence>
<proteinExistence type="predicted"/>
<reference evidence="2" key="1">
    <citation type="submission" date="2018-06" db="EMBL/GenBank/DDBJ databases">
        <authorList>
            <person name="Zhirakovskaya E."/>
        </authorList>
    </citation>
    <scope>NUCLEOTIDE SEQUENCE</scope>
</reference>
<feature type="transmembrane region" description="Helical" evidence="1">
    <location>
        <begin position="330"/>
        <end position="351"/>
    </location>
</feature>
<sequence length="725" mass="81355">DAAVLGIMADDIANQIAFPLVYYGQGYMGSIEAWITAPLFFITGPTWWGLSFAPILVSTLGIFAFYLLGKCASGDQVAGYIAALLWAAPSFAVNFYNITPRGCYPEVVCGGALVLWFATRIWKGERLPPVVCALFGLLMGILIWTSLLAVPFVMTALFFLFFTNRKNIMGISNIAVSAGMLMGLVPFWIIISHLALSDTGSFSVTNFSERAMALWFTYKHLFLFYPKISAPSIISISGWIALGLSSVSLLALVFICFEDFRKHADGVERAANPNFKAAPVLVFLILFISVYLLDEKSLLRQSRYLLPLIVPLYVATAITARRVWAISRLAAVSLVVVIVTASIANNTWAFARLKRQSADEIKLTDRIMDDIEKTGLKSLVWIDYERAHRLAFEAIVRGVNLNVVDYKSSRDIRKVRLAEKDPDVGVVLTGPPNILEGQLNSCCGPDFKTDPVAGWEVLHKMRPKRWSAVSIPPDQWIVDERLKAISDKVFSTTLVSERSFTVEFKKPYQVTKIRAIWGGRMPALVDVKVSPDGDTWDSIGPPLPPSPFIPIEEKVFFRTLNRYEREYQEWNFPPRTTKYIKFDIPEKTAKVYDIHELFIYKYSKDTQKTSALSMSKINDMALQHETKILAANRWIAANIADLAGARYGVIQPSLHDFPDPLMRSRRIAGEGFSALVDNGDADELKAWLAQRKVEFVIENAGKYKLFAFKDGGRDVWWTGFTIIDY</sequence>
<feature type="transmembrane region" description="Helical" evidence="1">
    <location>
        <begin position="80"/>
        <end position="98"/>
    </location>
</feature>
<feature type="transmembrane region" description="Helical" evidence="1">
    <location>
        <begin position="168"/>
        <end position="191"/>
    </location>
</feature>
<name>A0A3B1C496_9ZZZZ</name>